<protein>
    <submittedName>
        <fullName evidence="2">Acyltransferase family protein</fullName>
    </submittedName>
</protein>
<name>A0A6J4LXT7_9ACTN</name>
<dbReference type="GO" id="GO:0016746">
    <property type="term" value="F:acyltransferase activity"/>
    <property type="evidence" value="ECO:0007669"/>
    <property type="project" value="UniProtKB-KW"/>
</dbReference>
<reference evidence="2" key="1">
    <citation type="submission" date="2020-02" db="EMBL/GenBank/DDBJ databases">
        <authorList>
            <person name="Meier V. D."/>
        </authorList>
    </citation>
    <scope>NUCLEOTIDE SEQUENCE</scope>
    <source>
        <strain evidence="2">AVDCRST_MAG72</strain>
    </source>
</reference>
<feature type="compositionally biased region" description="Basic residues" evidence="1">
    <location>
        <begin position="1"/>
        <end position="15"/>
    </location>
</feature>
<keyword evidence="2" id="KW-0808">Transferase</keyword>
<dbReference type="AlphaFoldDB" id="A0A6J4LXT7"/>
<organism evidence="2">
    <name type="scientific">uncultured Nocardioidaceae bacterium</name>
    <dbReference type="NCBI Taxonomy" id="253824"/>
    <lineage>
        <taxon>Bacteria</taxon>
        <taxon>Bacillati</taxon>
        <taxon>Actinomycetota</taxon>
        <taxon>Actinomycetes</taxon>
        <taxon>Propionibacteriales</taxon>
        <taxon>Nocardioidaceae</taxon>
        <taxon>environmental samples</taxon>
    </lineage>
</organism>
<accession>A0A6J4LXT7</accession>
<evidence type="ECO:0000256" key="1">
    <source>
        <dbReference type="SAM" id="MobiDB-lite"/>
    </source>
</evidence>
<feature type="compositionally biased region" description="Basic residues" evidence="1">
    <location>
        <begin position="73"/>
        <end position="85"/>
    </location>
</feature>
<proteinExistence type="predicted"/>
<feature type="region of interest" description="Disordered" evidence="1">
    <location>
        <begin position="70"/>
        <end position="119"/>
    </location>
</feature>
<dbReference type="EMBL" id="CADCUJ010000037">
    <property type="protein sequence ID" value="CAA9341083.1"/>
    <property type="molecule type" value="Genomic_DNA"/>
</dbReference>
<feature type="non-terminal residue" evidence="2">
    <location>
        <position position="119"/>
    </location>
</feature>
<evidence type="ECO:0000313" key="2">
    <source>
        <dbReference type="EMBL" id="CAA9341083.1"/>
    </source>
</evidence>
<feature type="non-terminal residue" evidence="2">
    <location>
        <position position="1"/>
    </location>
</feature>
<keyword evidence="2" id="KW-0012">Acyltransferase</keyword>
<feature type="region of interest" description="Disordered" evidence="1">
    <location>
        <begin position="1"/>
        <end position="48"/>
    </location>
</feature>
<gene>
    <name evidence="2" type="ORF">AVDCRST_MAG72-811</name>
</gene>
<feature type="compositionally biased region" description="Basic and acidic residues" evidence="1">
    <location>
        <begin position="24"/>
        <end position="48"/>
    </location>
</feature>
<sequence>RTRRLRVRRDPHRRPDRALLGCRSRGDLPDDRQLRVPGQADRRPLRSDHTAFPATRAAGHGAAALEVADRVRGAHPHRLLRRGSGRRPDAGVQPHRPGTGDDPADALHTADAAPLGLPL</sequence>